<dbReference type="InterPro" id="IPR036628">
    <property type="entry name" value="Clp_N_dom_sf"/>
</dbReference>
<protein>
    <submittedName>
        <fullName evidence="3">Clp protease</fullName>
    </submittedName>
</protein>
<accession>A0ABT2JCZ8</accession>
<keyword evidence="4" id="KW-1185">Reference proteome</keyword>
<dbReference type="Pfam" id="PF02861">
    <property type="entry name" value="Clp_N"/>
    <property type="match status" value="2"/>
</dbReference>
<dbReference type="PROSITE" id="PS51903">
    <property type="entry name" value="CLP_R"/>
    <property type="match status" value="1"/>
</dbReference>
<dbReference type="RefSeq" id="WP_260193421.1">
    <property type="nucleotide sequence ID" value="NZ_JAFFZE010000016.1"/>
</dbReference>
<reference evidence="3 4" key="1">
    <citation type="submission" date="2021-02" db="EMBL/GenBank/DDBJ databases">
        <title>Actinophytocola xerophila sp. nov., isolated from soil of cotton cropping field.</title>
        <authorList>
            <person name="Huang R."/>
            <person name="Chen X."/>
            <person name="Ge X."/>
            <person name="Liu W."/>
        </authorList>
    </citation>
    <scope>NUCLEOTIDE SEQUENCE [LARGE SCALE GENOMIC DNA]</scope>
    <source>
        <strain evidence="3 4">S1-96</strain>
    </source>
</reference>
<dbReference type="Proteomes" id="UP001156441">
    <property type="component" value="Unassembled WGS sequence"/>
</dbReference>
<evidence type="ECO:0000313" key="3">
    <source>
        <dbReference type="EMBL" id="MCT2585732.1"/>
    </source>
</evidence>
<evidence type="ECO:0000259" key="2">
    <source>
        <dbReference type="PROSITE" id="PS51903"/>
    </source>
</evidence>
<feature type="domain" description="Clp R" evidence="2">
    <location>
        <begin position="2"/>
        <end position="177"/>
    </location>
</feature>
<keyword evidence="3" id="KW-0378">Hydrolase</keyword>
<evidence type="ECO:0000313" key="4">
    <source>
        <dbReference type="Proteomes" id="UP001156441"/>
    </source>
</evidence>
<dbReference type="InterPro" id="IPR004176">
    <property type="entry name" value="Clp_R_N"/>
</dbReference>
<dbReference type="Gene3D" id="1.10.1780.10">
    <property type="entry name" value="Clp, N-terminal domain"/>
    <property type="match status" value="2"/>
</dbReference>
<name>A0ABT2JCZ8_9PSEU</name>
<proteinExistence type="predicted"/>
<gene>
    <name evidence="3" type="ORF">JT362_21670</name>
</gene>
<dbReference type="GO" id="GO:0008233">
    <property type="term" value="F:peptidase activity"/>
    <property type="evidence" value="ECO:0007669"/>
    <property type="project" value="UniProtKB-KW"/>
</dbReference>
<keyword evidence="1" id="KW-0677">Repeat</keyword>
<dbReference type="GO" id="GO:0006508">
    <property type="term" value="P:proteolysis"/>
    <property type="evidence" value="ECO:0007669"/>
    <property type="project" value="UniProtKB-KW"/>
</dbReference>
<sequence length="177" mass="19016">MFERFTHATRQVVLDAVTEAEREQAPEVTPEHLLLALLNGTRSAPVLAEAGITRQALLEAFAATHRQAGLTDADTQALAELGIDVPAIVDTVERTHGPGALAAPRRRHYPMSHIPFAPTAKAVLSGALRQAKERRHRHIGDDHVLLALATTSGPAAQALAAHDLTYPDLRTRLAQAS</sequence>
<dbReference type="SUPFAM" id="SSF81923">
    <property type="entry name" value="Double Clp-N motif"/>
    <property type="match status" value="2"/>
</dbReference>
<keyword evidence="3" id="KW-0645">Protease</keyword>
<comment type="caution">
    <text evidence="3">The sequence shown here is derived from an EMBL/GenBank/DDBJ whole genome shotgun (WGS) entry which is preliminary data.</text>
</comment>
<organism evidence="3 4">
    <name type="scientific">Actinophytocola gossypii</name>
    <dbReference type="NCBI Taxonomy" id="2812003"/>
    <lineage>
        <taxon>Bacteria</taxon>
        <taxon>Bacillati</taxon>
        <taxon>Actinomycetota</taxon>
        <taxon>Actinomycetes</taxon>
        <taxon>Pseudonocardiales</taxon>
        <taxon>Pseudonocardiaceae</taxon>
    </lineage>
</organism>
<evidence type="ECO:0000256" key="1">
    <source>
        <dbReference type="PROSITE-ProRule" id="PRU01251"/>
    </source>
</evidence>
<dbReference type="EMBL" id="JAFFZE010000016">
    <property type="protein sequence ID" value="MCT2585732.1"/>
    <property type="molecule type" value="Genomic_DNA"/>
</dbReference>